<accession>A0A1D3D826</accession>
<gene>
    <name evidence="2" type="ORF">cyc_08918</name>
</gene>
<comment type="caution">
    <text evidence="2">The sequence shown here is derived from an EMBL/GenBank/DDBJ whole genome shotgun (WGS) entry which is preliminary data.</text>
</comment>
<feature type="compositionally biased region" description="Polar residues" evidence="1">
    <location>
        <begin position="159"/>
        <end position="171"/>
    </location>
</feature>
<evidence type="ECO:0000313" key="2">
    <source>
        <dbReference type="EMBL" id="OEH79606.1"/>
    </source>
</evidence>
<feature type="compositionally biased region" description="Polar residues" evidence="1">
    <location>
        <begin position="114"/>
        <end position="129"/>
    </location>
</feature>
<sequence length="254" mass="27420">MKTKTQTSSATPLEGDLLQALRLPAPFREALADSRHHGLQTEDALQQRKQLIEACEAWIQERDALWRRRLRDALQQKDGSRSAATGAAASATGVEQELPEGGSSSNNASESGSRGCSNSVGANKGTESLRTPLPSRPVAHPKRLQRHRLQQAKPGVEALSSSACDNSTNKGSLERARAQAASVLEGISYIRLRKAVANLRQGQQSRNQEQQQQPGRRRAAGSIGGPSTKQQLIKDILLSPASSSPYEAIYVALR</sequence>
<evidence type="ECO:0000313" key="3">
    <source>
        <dbReference type="Proteomes" id="UP000095192"/>
    </source>
</evidence>
<dbReference type="AlphaFoldDB" id="A0A1D3D826"/>
<dbReference type="InParanoid" id="A0A1D3D826"/>
<proteinExistence type="predicted"/>
<feature type="compositionally biased region" description="Low complexity" evidence="1">
    <location>
        <begin position="82"/>
        <end position="93"/>
    </location>
</feature>
<feature type="compositionally biased region" description="Basic residues" evidence="1">
    <location>
        <begin position="139"/>
        <end position="150"/>
    </location>
</feature>
<protein>
    <submittedName>
        <fullName evidence="2">Uncharacterized protein</fullName>
    </submittedName>
</protein>
<dbReference type="EMBL" id="JROU02000333">
    <property type="protein sequence ID" value="OEH79606.1"/>
    <property type="molecule type" value="Genomic_DNA"/>
</dbReference>
<name>A0A1D3D826_9EIME</name>
<dbReference type="VEuPathDB" id="ToxoDB:cyc_08918"/>
<feature type="compositionally biased region" description="Low complexity" evidence="1">
    <location>
        <begin position="100"/>
        <end position="113"/>
    </location>
</feature>
<feature type="region of interest" description="Disordered" evidence="1">
    <location>
        <begin position="201"/>
        <end position="228"/>
    </location>
</feature>
<organism evidence="2 3">
    <name type="scientific">Cyclospora cayetanensis</name>
    <dbReference type="NCBI Taxonomy" id="88456"/>
    <lineage>
        <taxon>Eukaryota</taxon>
        <taxon>Sar</taxon>
        <taxon>Alveolata</taxon>
        <taxon>Apicomplexa</taxon>
        <taxon>Conoidasida</taxon>
        <taxon>Coccidia</taxon>
        <taxon>Eucoccidiorida</taxon>
        <taxon>Eimeriorina</taxon>
        <taxon>Eimeriidae</taxon>
        <taxon>Cyclospora</taxon>
    </lineage>
</organism>
<feature type="compositionally biased region" description="Low complexity" evidence="1">
    <location>
        <begin position="201"/>
        <end position="214"/>
    </location>
</feature>
<reference evidence="2 3" key="1">
    <citation type="journal article" date="2016" name="BMC Genomics">
        <title>Comparative genomics reveals Cyclospora cayetanensis possesses coccidia-like metabolism and invasion components but unique surface antigens.</title>
        <authorList>
            <person name="Liu S."/>
            <person name="Wang L."/>
            <person name="Zheng H."/>
            <person name="Xu Z."/>
            <person name="Roellig D.M."/>
            <person name="Li N."/>
            <person name="Frace M.A."/>
            <person name="Tang K."/>
            <person name="Arrowood M.J."/>
            <person name="Moss D.M."/>
            <person name="Zhang L."/>
            <person name="Feng Y."/>
            <person name="Xiao L."/>
        </authorList>
    </citation>
    <scope>NUCLEOTIDE SEQUENCE [LARGE SCALE GENOMIC DNA]</scope>
    <source>
        <strain evidence="2 3">CHN_HEN01</strain>
    </source>
</reference>
<keyword evidence="3" id="KW-1185">Reference proteome</keyword>
<feature type="region of interest" description="Disordered" evidence="1">
    <location>
        <begin position="74"/>
        <end position="171"/>
    </location>
</feature>
<evidence type="ECO:0000256" key="1">
    <source>
        <dbReference type="SAM" id="MobiDB-lite"/>
    </source>
</evidence>
<dbReference type="Proteomes" id="UP000095192">
    <property type="component" value="Unassembled WGS sequence"/>
</dbReference>